<dbReference type="InterPro" id="IPR051122">
    <property type="entry name" value="SDR_DHRS6-like"/>
</dbReference>
<protein>
    <recommendedName>
        <fullName evidence="6">Short-chain dehydrogenase</fullName>
    </recommendedName>
</protein>
<dbReference type="InterPro" id="IPR057571">
    <property type="entry name" value="SDR_PhqE-like"/>
</dbReference>
<evidence type="ECO:0000313" key="4">
    <source>
        <dbReference type="EMBL" id="KAL2799256.1"/>
    </source>
</evidence>
<keyword evidence="5" id="KW-1185">Reference proteome</keyword>
<dbReference type="EMBL" id="JBFTWV010000008">
    <property type="protein sequence ID" value="KAL2799256.1"/>
    <property type="molecule type" value="Genomic_DNA"/>
</dbReference>
<gene>
    <name evidence="4" type="ORF">BJX66DRAFT_352701</name>
</gene>
<name>A0ABR4GJL6_9EURO</name>
<dbReference type="PANTHER" id="PTHR43477:SF1">
    <property type="entry name" value="DIHYDROANTICAPSIN 7-DEHYDROGENASE"/>
    <property type="match status" value="1"/>
</dbReference>
<sequence length="245" mass="25746">MPPISGQSILVIGGLSGIGFAVANLALEQGALVSIASSNPTRVSNAVGRLKSAHQSLPESHIKGFTIDLNTPNVETVLETVLTSVTSATKLNHIILTAGRASMRPLTAIDQPYIQNELHLPLIVPSLLAKLAPRFLEPSYKSTLTFCGGRLGTKPSRGWPMGAACSAALDGLTRALALNLAPIQVNVIHPGATEMELWGSLGGADRQKTREVMGPEDVAEAFGYLMRDWNVTGASVHPSGGVLLQ</sequence>
<comment type="similarity">
    <text evidence="1">Belongs to the short-chain dehydrogenases/reductases (SDR) family.</text>
</comment>
<keyword evidence="2" id="KW-0521">NADP</keyword>
<dbReference type="Proteomes" id="UP001610563">
    <property type="component" value="Unassembled WGS sequence"/>
</dbReference>
<evidence type="ECO:0000256" key="1">
    <source>
        <dbReference type="ARBA" id="ARBA00006484"/>
    </source>
</evidence>
<dbReference type="PRINTS" id="PR00081">
    <property type="entry name" value="GDHRDH"/>
</dbReference>
<evidence type="ECO:0000256" key="2">
    <source>
        <dbReference type="ARBA" id="ARBA00022857"/>
    </source>
</evidence>
<proteinExistence type="inferred from homology"/>
<dbReference type="CDD" id="cd05233">
    <property type="entry name" value="SDR_c"/>
    <property type="match status" value="1"/>
</dbReference>
<evidence type="ECO:0000256" key="3">
    <source>
        <dbReference type="ARBA" id="ARBA00023002"/>
    </source>
</evidence>
<evidence type="ECO:0008006" key="6">
    <source>
        <dbReference type="Google" id="ProtNLM"/>
    </source>
</evidence>
<dbReference type="PANTHER" id="PTHR43477">
    <property type="entry name" value="DIHYDROANTICAPSIN 7-DEHYDROGENASE"/>
    <property type="match status" value="1"/>
</dbReference>
<evidence type="ECO:0000313" key="5">
    <source>
        <dbReference type="Proteomes" id="UP001610563"/>
    </source>
</evidence>
<dbReference type="Gene3D" id="3.40.50.720">
    <property type="entry name" value="NAD(P)-binding Rossmann-like Domain"/>
    <property type="match status" value="1"/>
</dbReference>
<keyword evidence="3" id="KW-0560">Oxidoreductase</keyword>
<comment type="caution">
    <text evidence="4">The sequence shown here is derived from an EMBL/GenBank/DDBJ whole genome shotgun (WGS) entry which is preliminary data.</text>
</comment>
<dbReference type="InterPro" id="IPR002347">
    <property type="entry name" value="SDR_fam"/>
</dbReference>
<dbReference type="Pfam" id="PF23441">
    <property type="entry name" value="SDR"/>
    <property type="match status" value="1"/>
</dbReference>
<organism evidence="4 5">
    <name type="scientific">Aspergillus keveii</name>
    <dbReference type="NCBI Taxonomy" id="714993"/>
    <lineage>
        <taxon>Eukaryota</taxon>
        <taxon>Fungi</taxon>
        <taxon>Dikarya</taxon>
        <taxon>Ascomycota</taxon>
        <taxon>Pezizomycotina</taxon>
        <taxon>Eurotiomycetes</taxon>
        <taxon>Eurotiomycetidae</taxon>
        <taxon>Eurotiales</taxon>
        <taxon>Aspergillaceae</taxon>
        <taxon>Aspergillus</taxon>
        <taxon>Aspergillus subgen. Nidulantes</taxon>
    </lineage>
</organism>
<dbReference type="InterPro" id="IPR036291">
    <property type="entry name" value="NAD(P)-bd_dom_sf"/>
</dbReference>
<dbReference type="SUPFAM" id="SSF51735">
    <property type="entry name" value="NAD(P)-binding Rossmann-fold domains"/>
    <property type="match status" value="1"/>
</dbReference>
<accession>A0ABR4GJL6</accession>
<reference evidence="4 5" key="1">
    <citation type="submission" date="2024-07" db="EMBL/GenBank/DDBJ databases">
        <title>Section-level genome sequencing and comparative genomics of Aspergillus sections Usti and Cavernicolus.</title>
        <authorList>
            <consortium name="Lawrence Berkeley National Laboratory"/>
            <person name="Nybo J.L."/>
            <person name="Vesth T.C."/>
            <person name="Theobald S."/>
            <person name="Frisvad J.C."/>
            <person name="Larsen T.O."/>
            <person name="Kjaerboelling I."/>
            <person name="Rothschild-Mancinelli K."/>
            <person name="Lyhne E.K."/>
            <person name="Kogle M.E."/>
            <person name="Barry K."/>
            <person name="Clum A."/>
            <person name="Na H."/>
            <person name="Ledsgaard L."/>
            <person name="Lin J."/>
            <person name="Lipzen A."/>
            <person name="Kuo A."/>
            <person name="Riley R."/>
            <person name="Mondo S."/>
            <person name="Labutti K."/>
            <person name="Haridas S."/>
            <person name="Pangalinan J."/>
            <person name="Salamov A.A."/>
            <person name="Simmons B.A."/>
            <person name="Magnuson J.K."/>
            <person name="Chen J."/>
            <person name="Drula E."/>
            <person name="Henrissat B."/>
            <person name="Wiebenga A."/>
            <person name="Lubbers R.J."/>
            <person name="Gomes A.C."/>
            <person name="Makela M.R."/>
            <person name="Stajich J."/>
            <person name="Grigoriev I.V."/>
            <person name="Mortensen U.H."/>
            <person name="De Vries R.P."/>
            <person name="Baker S.E."/>
            <person name="Andersen M.R."/>
        </authorList>
    </citation>
    <scope>NUCLEOTIDE SEQUENCE [LARGE SCALE GENOMIC DNA]</scope>
    <source>
        <strain evidence="4 5">CBS 209.92</strain>
    </source>
</reference>